<accession>A0ABM8T8T0</accession>
<dbReference type="Proteomes" id="UP000673821">
    <property type="component" value="Unassembled WGS sequence"/>
</dbReference>
<protein>
    <submittedName>
        <fullName evidence="1">Uncharacterized protein</fullName>
    </submittedName>
</protein>
<evidence type="ECO:0000313" key="2">
    <source>
        <dbReference type="Proteomes" id="UP000673821"/>
    </source>
</evidence>
<evidence type="ECO:0000313" key="1">
    <source>
        <dbReference type="EMBL" id="CAE6865318.1"/>
    </source>
</evidence>
<keyword evidence="2" id="KW-1185">Reference proteome</keyword>
<proteinExistence type="predicted"/>
<dbReference type="EMBL" id="CAJNBH010000093">
    <property type="protein sequence ID" value="CAE6865318.1"/>
    <property type="molecule type" value="Genomic_DNA"/>
</dbReference>
<sequence length="67" mass="6976">MVDATSPSGAASIATGPLSRLSRPIENIATPNSRANSSWGWAPVFAKKYSSTAAAMKPISAVSRRPM</sequence>
<reference evidence="1 2" key="1">
    <citation type="submission" date="2021-02" db="EMBL/GenBank/DDBJ databases">
        <authorList>
            <person name="Vanwijnsberghe S."/>
        </authorList>
    </citation>
    <scope>NUCLEOTIDE SEQUENCE [LARGE SCALE GENOMIC DNA]</scope>
    <source>
        <strain evidence="1 2">R-69776</strain>
    </source>
</reference>
<name>A0ABM8T8T0_9BURK</name>
<organism evidence="1 2">
    <name type="scientific">Paraburkholderia nemoris</name>
    <dbReference type="NCBI Taxonomy" id="2793076"/>
    <lineage>
        <taxon>Bacteria</taxon>
        <taxon>Pseudomonadati</taxon>
        <taxon>Pseudomonadota</taxon>
        <taxon>Betaproteobacteria</taxon>
        <taxon>Burkholderiales</taxon>
        <taxon>Burkholderiaceae</taxon>
        <taxon>Paraburkholderia</taxon>
    </lineage>
</organism>
<gene>
    <name evidence="1" type="ORF">R69776_08222</name>
</gene>
<comment type="caution">
    <text evidence="1">The sequence shown here is derived from an EMBL/GenBank/DDBJ whole genome shotgun (WGS) entry which is preliminary data.</text>
</comment>